<organism evidence="1">
    <name type="scientific">viral metagenome</name>
    <dbReference type="NCBI Taxonomy" id="1070528"/>
    <lineage>
        <taxon>unclassified sequences</taxon>
        <taxon>metagenomes</taxon>
        <taxon>organismal metagenomes</taxon>
    </lineage>
</organism>
<protein>
    <submittedName>
        <fullName evidence="1">Uncharacterized protein</fullName>
    </submittedName>
</protein>
<dbReference type="InterPro" id="IPR036875">
    <property type="entry name" value="Znf_CCHC_sf"/>
</dbReference>
<dbReference type="GO" id="GO:0003676">
    <property type="term" value="F:nucleic acid binding"/>
    <property type="evidence" value="ECO:0007669"/>
    <property type="project" value="InterPro"/>
</dbReference>
<dbReference type="AlphaFoldDB" id="A0A6C0KQ27"/>
<dbReference type="SUPFAM" id="SSF57756">
    <property type="entry name" value="Retrovirus zinc finger-like domains"/>
    <property type="match status" value="1"/>
</dbReference>
<dbReference type="GO" id="GO:0008270">
    <property type="term" value="F:zinc ion binding"/>
    <property type="evidence" value="ECO:0007669"/>
    <property type="project" value="InterPro"/>
</dbReference>
<proteinExistence type="predicted"/>
<dbReference type="EMBL" id="MN740931">
    <property type="protein sequence ID" value="QHU18438.1"/>
    <property type="molecule type" value="Genomic_DNA"/>
</dbReference>
<name>A0A6C0KQ27_9ZZZZ</name>
<sequence>MSFTIDKGSCRYCITQTMPGHKILECQYRRSMYCPVCIAYGHAQGDCPNKIAWALRQGKPIQNLENLVLIVEITENTDKAVKEGIKKLLEVHGIEHSAPSILEYRKKLRDFANSIQPPRLVQFIVRCK</sequence>
<evidence type="ECO:0000313" key="1">
    <source>
        <dbReference type="EMBL" id="QHU18438.1"/>
    </source>
</evidence>
<reference evidence="1" key="1">
    <citation type="journal article" date="2020" name="Nature">
        <title>Giant virus diversity and host interactions through global metagenomics.</title>
        <authorList>
            <person name="Schulz F."/>
            <person name="Roux S."/>
            <person name="Paez-Espino D."/>
            <person name="Jungbluth S."/>
            <person name="Walsh D.A."/>
            <person name="Denef V.J."/>
            <person name="McMahon K.D."/>
            <person name="Konstantinidis K.T."/>
            <person name="Eloe-Fadrosh E.A."/>
            <person name="Kyrpides N.C."/>
            <person name="Woyke T."/>
        </authorList>
    </citation>
    <scope>NUCLEOTIDE SEQUENCE</scope>
    <source>
        <strain evidence="1">GVMAG-S-3300013006-138</strain>
    </source>
</reference>
<accession>A0A6C0KQ27</accession>